<evidence type="ECO:0000259" key="2">
    <source>
        <dbReference type="Pfam" id="PF12957"/>
    </source>
</evidence>
<dbReference type="Proteomes" id="UP001374803">
    <property type="component" value="Chromosome"/>
</dbReference>
<keyword evidence="4" id="KW-1185">Reference proteome</keyword>
<name>A0ABZ2KU36_9BACT</name>
<reference evidence="3" key="1">
    <citation type="submission" date="2021-12" db="EMBL/GenBank/DDBJ databases">
        <title>Discovery of the Pendulisporaceae a myxobacterial family with distinct sporulation behavior and unique specialized metabolism.</title>
        <authorList>
            <person name="Garcia R."/>
            <person name="Popoff A."/>
            <person name="Bader C.D."/>
            <person name="Loehr J."/>
            <person name="Walesch S."/>
            <person name="Walt C."/>
            <person name="Boldt J."/>
            <person name="Bunk B."/>
            <person name="Haeckl F.J.F.P.J."/>
            <person name="Gunesch A.P."/>
            <person name="Birkelbach J."/>
            <person name="Nuebel U."/>
            <person name="Pietschmann T."/>
            <person name="Bach T."/>
            <person name="Mueller R."/>
        </authorList>
    </citation>
    <scope>NUCLEOTIDE SEQUENCE</scope>
    <source>
        <strain evidence="3">MSr11367</strain>
    </source>
</reference>
<sequence length="166" mass="18449">MSKNPVLVVVLRVGEIPELREIDDRLEVYQQIVGGDIELLPWRSDFLAYVNEGRDYEELPFNVALDGHIVRGPLVVSGHAGRGKERALTPQELMSVMQHLREMPRTLLAFNKQLRPAGGMIAKQRAQRDSAARKAERAGHVASASSSRPRPGARLRKEGPAKRGGR</sequence>
<evidence type="ECO:0000256" key="1">
    <source>
        <dbReference type="SAM" id="MobiDB-lite"/>
    </source>
</evidence>
<dbReference type="RefSeq" id="WP_394831823.1">
    <property type="nucleotide sequence ID" value="NZ_CP089929.1"/>
</dbReference>
<accession>A0ABZ2KU36</accession>
<dbReference type="Pfam" id="PF12957">
    <property type="entry name" value="DUF3846"/>
    <property type="match status" value="1"/>
</dbReference>
<feature type="region of interest" description="Disordered" evidence="1">
    <location>
        <begin position="121"/>
        <end position="166"/>
    </location>
</feature>
<proteinExistence type="predicted"/>
<feature type="compositionally biased region" description="Basic and acidic residues" evidence="1">
    <location>
        <begin position="155"/>
        <end position="166"/>
    </location>
</feature>
<feature type="compositionally biased region" description="Basic and acidic residues" evidence="1">
    <location>
        <begin position="126"/>
        <end position="139"/>
    </location>
</feature>
<evidence type="ECO:0000313" key="4">
    <source>
        <dbReference type="Proteomes" id="UP001374803"/>
    </source>
</evidence>
<evidence type="ECO:0000313" key="3">
    <source>
        <dbReference type="EMBL" id="WXB02197.1"/>
    </source>
</evidence>
<dbReference type="EMBL" id="CP089983">
    <property type="protein sequence ID" value="WXB02197.1"/>
    <property type="molecule type" value="Genomic_DNA"/>
</dbReference>
<feature type="domain" description="DUF3846" evidence="2">
    <location>
        <begin position="8"/>
        <end position="98"/>
    </location>
</feature>
<organism evidence="3 4">
    <name type="scientific">Pendulispora rubella</name>
    <dbReference type="NCBI Taxonomy" id="2741070"/>
    <lineage>
        <taxon>Bacteria</taxon>
        <taxon>Pseudomonadati</taxon>
        <taxon>Myxococcota</taxon>
        <taxon>Myxococcia</taxon>
        <taxon>Myxococcales</taxon>
        <taxon>Sorangiineae</taxon>
        <taxon>Pendulisporaceae</taxon>
        <taxon>Pendulispora</taxon>
    </lineage>
</organism>
<gene>
    <name evidence="3" type="ORF">LVJ94_35435</name>
</gene>
<dbReference type="InterPro" id="IPR024559">
    <property type="entry name" value="DUF3846"/>
</dbReference>
<protein>
    <submittedName>
        <fullName evidence="3">DUF3846 domain-containing protein</fullName>
    </submittedName>
</protein>